<gene>
    <name evidence="1" type="primary">yqfC</name>
    <name evidence="1" type="ORF">D2962_06345</name>
</gene>
<dbReference type="Proteomes" id="UP000280960">
    <property type="component" value="Chromosome"/>
</dbReference>
<protein>
    <submittedName>
        <fullName evidence="1">Sporulation protein YqfC</fullName>
    </submittedName>
</protein>
<dbReference type="InterPro" id="IPR038705">
    <property type="entry name" value="YabP_sf"/>
</dbReference>
<dbReference type="InterPro" id="IPR022476">
    <property type="entry name" value="Spore_YabP/YqfC"/>
</dbReference>
<name>A0A3G2R4I1_9FIRM</name>
<evidence type="ECO:0000313" key="2">
    <source>
        <dbReference type="Proteomes" id="UP000280960"/>
    </source>
</evidence>
<reference evidence="1 2" key="1">
    <citation type="submission" date="2018-10" db="EMBL/GenBank/DDBJ databases">
        <authorList>
            <person name="Zhang X."/>
        </authorList>
    </citation>
    <scope>NUCLEOTIDE SEQUENCE [LARGE SCALE GENOMIC DNA]</scope>
    <source>
        <strain evidence="1 2">SK-G1</strain>
    </source>
</reference>
<proteinExistence type="predicted"/>
<dbReference type="RefSeq" id="WP_120766994.1">
    <property type="nucleotide sequence ID" value="NZ_CP033169.1"/>
</dbReference>
<accession>A0A3G2R4I1</accession>
<dbReference type="NCBIfam" id="TIGR02856">
    <property type="entry name" value="spore_yqfC"/>
    <property type="match status" value="1"/>
</dbReference>
<evidence type="ECO:0000313" key="1">
    <source>
        <dbReference type="EMBL" id="AYO30289.1"/>
    </source>
</evidence>
<keyword evidence="2" id="KW-1185">Reference proteome</keyword>
<dbReference type="KEGG" id="bacg:D2962_06345"/>
<dbReference type="InterPro" id="IPR022477">
    <property type="entry name" value="Spore_YqfC"/>
</dbReference>
<sequence length="89" mass="9652">MADGIKKRFSDALDLPGDIVLNLPRVTITGSIAVFIENHRGIVEYASDRVRINTGAGALIVKGEDLLIKSLVADEVTIEGQLKSIEFED</sequence>
<organism evidence="1 2">
    <name type="scientific">Biomaibacter acetigenes</name>
    <dbReference type="NCBI Taxonomy" id="2316383"/>
    <lineage>
        <taxon>Bacteria</taxon>
        <taxon>Bacillati</taxon>
        <taxon>Bacillota</taxon>
        <taxon>Clostridia</taxon>
        <taxon>Thermosediminibacterales</taxon>
        <taxon>Tepidanaerobacteraceae</taxon>
        <taxon>Biomaibacter</taxon>
    </lineage>
</organism>
<dbReference type="AlphaFoldDB" id="A0A3G2R4I1"/>
<dbReference type="Pfam" id="PF07873">
    <property type="entry name" value="YabP"/>
    <property type="match status" value="1"/>
</dbReference>
<dbReference type="EMBL" id="CP033169">
    <property type="protein sequence ID" value="AYO30289.1"/>
    <property type="molecule type" value="Genomic_DNA"/>
</dbReference>
<dbReference type="Gene3D" id="2.60.40.2000">
    <property type="match status" value="1"/>
</dbReference>